<feature type="signal peptide" evidence="8">
    <location>
        <begin position="1"/>
        <end position="23"/>
    </location>
</feature>
<evidence type="ECO:0000313" key="11">
    <source>
        <dbReference type="Proteomes" id="UP000095210"/>
    </source>
</evidence>
<dbReference type="PRINTS" id="PR00723">
    <property type="entry name" value="SUBTILISIN"/>
</dbReference>
<feature type="domain" description="Peptidase S8/S53" evidence="9">
    <location>
        <begin position="149"/>
        <end position="458"/>
    </location>
</feature>
<evidence type="ECO:0000256" key="4">
    <source>
        <dbReference type="ARBA" id="ARBA00022825"/>
    </source>
</evidence>
<feature type="active site" description="Charge relay system" evidence="5 6">
    <location>
        <position position="391"/>
    </location>
</feature>
<dbReference type="RefSeq" id="WP_069847835.1">
    <property type="nucleotide sequence ID" value="NZ_CP014859.1"/>
</dbReference>
<name>A0AAC9MXL0_9PSEU</name>
<keyword evidence="3 6" id="KW-0378">Hydrolase</keyword>
<dbReference type="PANTHER" id="PTHR43806">
    <property type="entry name" value="PEPTIDASE S8"/>
    <property type="match status" value="1"/>
</dbReference>
<keyword evidence="4 6" id="KW-0720">Serine protease</keyword>
<dbReference type="Pfam" id="PF00082">
    <property type="entry name" value="Peptidase_S8"/>
    <property type="match status" value="1"/>
</dbReference>
<feature type="active site" description="Charge relay system" evidence="5 6">
    <location>
        <position position="156"/>
    </location>
</feature>
<gene>
    <name evidence="10" type="ORF">TL08_08145</name>
</gene>
<dbReference type="PROSITE" id="PS00136">
    <property type="entry name" value="SUBTILASE_ASP"/>
    <property type="match status" value="1"/>
</dbReference>
<dbReference type="EMBL" id="CP014859">
    <property type="protein sequence ID" value="AOS62444.1"/>
    <property type="molecule type" value="Genomic_DNA"/>
</dbReference>
<dbReference type="InterPro" id="IPR000209">
    <property type="entry name" value="Peptidase_S8/S53_dom"/>
</dbReference>
<feature type="chain" id="PRO_5042274532" evidence="8">
    <location>
        <begin position="24"/>
        <end position="468"/>
    </location>
</feature>
<proteinExistence type="inferred from homology"/>
<dbReference type="GO" id="GO:0006508">
    <property type="term" value="P:proteolysis"/>
    <property type="evidence" value="ECO:0007669"/>
    <property type="project" value="UniProtKB-KW"/>
</dbReference>
<dbReference type="PROSITE" id="PS51892">
    <property type="entry name" value="SUBTILASE"/>
    <property type="match status" value="1"/>
</dbReference>
<dbReference type="AlphaFoldDB" id="A0AAC9MXL0"/>
<evidence type="ECO:0000256" key="1">
    <source>
        <dbReference type="ARBA" id="ARBA00011073"/>
    </source>
</evidence>
<protein>
    <submittedName>
        <fullName evidence="10">Subtilase family protease</fullName>
    </submittedName>
</protein>
<dbReference type="Proteomes" id="UP000095210">
    <property type="component" value="Chromosome"/>
</dbReference>
<dbReference type="InterPro" id="IPR022398">
    <property type="entry name" value="Peptidase_S8_His-AS"/>
</dbReference>
<dbReference type="InterPro" id="IPR023828">
    <property type="entry name" value="Peptidase_S8_Ser-AS"/>
</dbReference>
<dbReference type="SUPFAM" id="SSF52743">
    <property type="entry name" value="Subtilisin-like"/>
    <property type="match status" value="1"/>
</dbReference>
<sequence length="468" mass="47391">MPLLSSAAAAAVGVALVTAGQLAVPAARPSIDSDPSSTSCLTAEAFRYLVLFEPGTDDDTARSAIETACGTQTVNYSEIGVAVATSADPRFDELLGADRVFSAERAARELIGPSALETDRDVSAAGSTRPATSFQVPGWAQRVATGSAEVLVGVLDSGIDAGHPALMRAIDTEASAGCLSGAPDRSAAAWTATRSVHGTHVAGIIGAEGADTSGVAPGVRLASIRVVDETGAVYPEAAVCGLLWAAAEGVDIANNSYIVDPWNARCTDVPGRAVATEAVQRAVRYASQQGVLPIAAAGNNASDLLALGRQSAAAAESGGDCRPLPAGLHEAVTVSAVGPENQKAGYSSYGLGVIDVAAPGGEHRRGTDDGVSGCISSTVPGGGYDRLCGTSMAAPYVSGVAALLASRHPEATPAGLRSMLRNQAIPLPCPREYDLNHDGTQDAECRGTAMYNSFYGSGLVNVLNAVRS</sequence>
<reference evidence="11" key="1">
    <citation type="submission" date="2016-03" db="EMBL/GenBank/DDBJ databases">
        <title>Complete genome sequence of the type strain Actinoalloteichus hymeniacidonis DSM 45092.</title>
        <authorList>
            <person name="Schaffert L."/>
            <person name="Albersmeier A."/>
            <person name="Winkler A."/>
            <person name="Kalinowski J."/>
            <person name="Zotchev S."/>
            <person name="Ruckert C."/>
        </authorList>
    </citation>
    <scope>NUCLEOTIDE SEQUENCE [LARGE SCALE GENOMIC DNA]</scope>
    <source>
        <strain evidence="11">HPA177(T) (DSM 45092(T))</strain>
    </source>
</reference>
<keyword evidence="11" id="KW-1185">Reference proteome</keyword>
<comment type="similarity">
    <text evidence="1 6 7">Belongs to the peptidase S8 family.</text>
</comment>
<evidence type="ECO:0000313" key="10">
    <source>
        <dbReference type="EMBL" id="AOS62444.1"/>
    </source>
</evidence>
<dbReference type="PROSITE" id="PS00137">
    <property type="entry name" value="SUBTILASE_HIS"/>
    <property type="match status" value="1"/>
</dbReference>
<dbReference type="Gene3D" id="3.40.50.200">
    <property type="entry name" value="Peptidase S8/S53 domain"/>
    <property type="match status" value="1"/>
</dbReference>
<evidence type="ECO:0000256" key="6">
    <source>
        <dbReference type="PROSITE-ProRule" id="PRU01240"/>
    </source>
</evidence>
<dbReference type="InterPro" id="IPR015500">
    <property type="entry name" value="Peptidase_S8_subtilisin-rel"/>
</dbReference>
<dbReference type="InterPro" id="IPR036852">
    <property type="entry name" value="Peptidase_S8/S53_dom_sf"/>
</dbReference>
<evidence type="ECO:0000256" key="7">
    <source>
        <dbReference type="RuleBase" id="RU003355"/>
    </source>
</evidence>
<evidence type="ECO:0000256" key="2">
    <source>
        <dbReference type="ARBA" id="ARBA00022670"/>
    </source>
</evidence>
<keyword evidence="8" id="KW-0732">Signal</keyword>
<dbReference type="InterPro" id="IPR050131">
    <property type="entry name" value="Peptidase_S8_subtilisin-like"/>
</dbReference>
<dbReference type="KEGG" id="ahm:TL08_08145"/>
<dbReference type="GO" id="GO:0004252">
    <property type="term" value="F:serine-type endopeptidase activity"/>
    <property type="evidence" value="ECO:0007669"/>
    <property type="project" value="UniProtKB-UniRule"/>
</dbReference>
<evidence type="ECO:0000256" key="8">
    <source>
        <dbReference type="SAM" id="SignalP"/>
    </source>
</evidence>
<organism evidence="10 11">
    <name type="scientific">Actinoalloteichus hymeniacidonis</name>
    <dbReference type="NCBI Taxonomy" id="340345"/>
    <lineage>
        <taxon>Bacteria</taxon>
        <taxon>Bacillati</taxon>
        <taxon>Actinomycetota</taxon>
        <taxon>Actinomycetes</taxon>
        <taxon>Pseudonocardiales</taxon>
        <taxon>Pseudonocardiaceae</taxon>
        <taxon>Actinoalloteichus</taxon>
    </lineage>
</organism>
<evidence type="ECO:0000256" key="5">
    <source>
        <dbReference type="PIRSR" id="PIRSR615500-1"/>
    </source>
</evidence>
<feature type="active site" description="Charge relay system" evidence="5 6">
    <location>
        <position position="197"/>
    </location>
</feature>
<accession>A0AAC9MXL0</accession>
<evidence type="ECO:0000256" key="3">
    <source>
        <dbReference type="ARBA" id="ARBA00022801"/>
    </source>
</evidence>
<keyword evidence="2 6" id="KW-0645">Protease</keyword>
<dbReference type="PROSITE" id="PS00138">
    <property type="entry name" value="SUBTILASE_SER"/>
    <property type="match status" value="1"/>
</dbReference>
<dbReference type="PANTHER" id="PTHR43806:SF11">
    <property type="entry name" value="CEREVISIN-RELATED"/>
    <property type="match status" value="1"/>
</dbReference>
<dbReference type="InterPro" id="IPR023827">
    <property type="entry name" value="Peptidase_S8_Asp-AS"/>
</dbReference>
<evidence type="ECO:0000259" key="9">
    <source>
        <dbReference type="Pfam" id="PF00082"/>
    </source>
</evidence>